<keyword evidence="6" id="KW-1185">Reference proteome</keyword>
<evidence type="ECO:0000256" key="4">
    <source>
        <dbReference type="SAM" id="MobiDB-lite"/>
    </source>
</evidence>
<evidence type="ECO:0000313" key="5">
    <source>
        <dbReference type="EMBL" id="CAK0789361.1"/>
    </source>
</evidence>
<dbReference type="InterPro" id="IPR032675">
    <property type="entry name" value="LRR_dom_sf"/>
</dbReference>
<feature type="compositionally biased region" description="Basic residues" evidence="4">
    <location>
        <begin position="47"/>
        <end position="67"/>
    </location>
</feature>
<feature type="region of interest" description="Disordered" evidence="4">
    <location>
        <begin position="46"/>
        <end position="71"/>
    </location>
</feature>
<accession>A0ABN9PDY6</accession>
<feature type="region of interest" description="Disordered" evidence="4">
    <location>
        <begin position="428"/>
        <end position="451"/>
    </location>
</feature>
<organism evidence="5 6">
    <name type="scientific">Prorocentrum cordatum</name>
    <dbReference type="NCBI Taxonomy" id="2364126"/>
    <lineage>
        <taxon>Eukaryota</taxon>
        <taxon>Sar</taxon>
        <taxon>Alveolata</taxon>
        <taxon>Dinophyceae</taxon>
        <taxon>Prorocentrales</taxon>
        <taxon>Prorocentraceae</taxon>
        <taxon>Prorocentrum</taxon>
    </lineage>
</organism>
<sequence>MGIVLRVGKCIEQSDRECAKQVGAFDARVHKFNAASAARNQEQLTVAKRKQNRKQKLTVATRKKNRDRGREFTSSAIKAMRFAASPQEYHSCLARRFKSYTATVSNVKPGMAMAHHARQQRCANNIIEGVQRPDFIDARQLGSVLAARATPPRAFTANSAANIFAGTRKREPNPIEECRAAANWGNAVVNAMLCALHALQKSLGDAAVALDASPTPGVRGESVDNYPCDQRGAAGAVGVPAQVGSDRKERGAAKHGRKGKTAALMRDRCALESSRPEPVSLAIQRYFEVEDVENGNFIKALRKINLSGLTGLRCRFESVLGECDTFRVVDRRLENGIRIRVPADVGSRRAGNRHGCQAGDSMGGLTIKGVLREAVALQTSALAGGGDLRESMSDEGEAKYGSVTLALDASSDCGADLTDDDCDVDSAVDVDAGDASAPGQSKSTAPRPEGACSISAAEDAFSPGLSDNAPSLTALSKQWEAEGVERLRVEDCALEAGGLALLGRVLERLGVGAAACPAEGSAASAEDDEAYGEGFDLFGGAPEEGDAASAAGPAEAAAVATSKVPRAATDGCGLRSLGIVDCPGASSDAWSPFWRLLPPTLTELDLSGNALGDHAVGALCGALRPSGATLQLSLRSNRCKDVARLCGLVACGRLGALDLTDNSLNDKSAAQLAEALPSPAAVLRVLALSRNRRLTSAGLAGLAAQLPASPLRALRLDGTGLCDALDLGGLEAALPRCALDELRVDGTRLSDAGARRLLLAAQRSPGVRAVTVDEGGERLRWQRCAGPAGVLLAGLLPGAGAGAASA</sequence>
<dbReference type="InterPro" id="IPR027038">
    <property type="entry name" value="RanGap"/>
</dbReference>
<dbReference type="SMART" id="SM00368">
    <property type="entry name" value="LRR_RI"/>
    <property type="match status" value="5"/>
</dbReference>
<dbReference type="InterPro" id="IPR001611">
    <property type="entry name" value="Leu-rich_rpt"/>
</dbReference>
<reference evidence="5" key="1">
    <citation type="submission" date="2023-10" db="EMBL/GenBank/DDBJ databases">
        <authorList>
            <person name="Chen Y."/>
            <person name="Shah S."/>
            <person name="Dougan E. K."/>
            <person name="Thang M."/>
            <person name="Chan C."/>
        </authorList>
    </citation>
    <scope>NUCLEOTIDE SEQUENCE [LARGE SCALE GENOMIC DNA]</scope>
</reference>
<comment type="caution">
    <text evidence="5">The sequence shown here is derived from an EMBL/GenBank/DDBJ whole genome shotgun (WGS) entry which is preliminary data.</text>
</comment>
<dbReference type="Pfam" id="PF13516">
    <property type="entry name" value="LRR_6"/>
    <property type="match status" value="1"/>
</dbReference>
<evidence type="ECO:0000313" key="6">
    <source>
        <dbReference type="Proteomes" id="UP001189429"/>
    </source>
</evidence>
<dbReference type="SUPFAM" id="SSF52047">
    <property type="entry name" value="RNI-like"/>
    <property type="match status" value="1"/>
</dbReference>
<dbReference type="EMBL" id="CAUYUJ010000225">
    <property type="protein sequence ID" value="CAK0789361.1"/>
    <property type="molecule type" value="Genomic_DNA"/>
</dbReference>
<name>A0ABN9PDY6_9DINO</name>
<keyword evidence="3" id="KW-0677">Repeat</keyword>
<dbReference type="Proteomes" id="UP001189429">
    <property type="component" value="Unassembled WGS sequence"/>
</dbReference>
<keyword evidence="2" id="KW-0433">Leucine-rich repeat</keyword>
<evidence type="ECO:0000256" key="3">
    <source>
        <dbReference type="ARBA" id="ARBA00022737"/>
    </source>
</evidence>
<protein>
    <submittedName>
        <fullName evidence="5">Uncharacterized protein</fullName>
    </submittedName>
</protein>
<dbReference type="PANTHER" id="PTHR24113:SF12">
    <property type="entry name" value="RAN GTPASE-ACTIVATING PROTEIN 1"/>
    <property type="match status" value="1"/>
</dbReference>
<dbReference type="PANTHER" id="PTHR24113">
    <property type="entry name" value="RAN GTPASE-ACTIVATING PROTEIN 1"/>
    <property type="match status" value="1"/>
</dbReference>
<evidence type="ECO:0000256" key="1">
    <source>
        <dbReference type="ARBA" id="ARBA00022468"/>
    </source>
</evidence>
<proteinExistence type="predicted"/>
<evidence type="ECO:0000256" key="2">
    <source>
        <dbReference type="ARBA" id="ARBA00022614"/>
    </source>
</evidence>
<gene>
    <name evidence="5" type="ORF">PCOR1329_LOCUS959</name>
</gene>
<keyword evidence="1" id="KW-0343">GTPase activation</keyword>
<dbReference type="Gene3D" id="3.80.10.10">
    <property type="entry name" value="Ribonuclease Inhibitor"/>
    <property type="match status" value="1"/>
</dbReference>